<comment type="function">
    <text evidence="10">Probably part of an ABC transporter complex. Responsible for energy coupling to the transport system.</text>
</comment>
<evidence type="ECO:0000256" key="4">
    <source>
        <dbReference type="ARBA" id="ARBA00022475"/>
    </source>
</evidence>
<dbReference type="CDD" id="cd03225">
    <property type="entry name" value="ABC_cobalt_CbiO_domain1"/>
    <property type="match status" value="2"/>
</dbReference>
<protein>
    <recommendedName>
        <fullName evidence="11">ABC transporter domain-containing protein</fullName>
    </recommendedName>
</protein>
<keyword evidence="4" id="KW-1003">Cell membrane</keyword>
<keyword evidence="9" id="KW-0472">Membrane</keyword>
<dbReference type="PROSITE" id="PS50893">
    <property type="entry name" value="ABC_TRANSPORTER_2"/>
    <property type="match status" value="2"/>
</dbReference>
<keyword evidence="5" id="KW-0677">Repeat</keyword>
<accession>A0A855A525</accession>
<reference evidence="12 13" key="1">
    <citation type="submission" date="2017-07" db="EMBL/GenBank/DDBJ databases">
        <title>Prevalence of linear plasmids in Cutibacterium (Propionibacterium) acnes isolates obtained from prostatic tissue.</title>
        <authorList>
            <person name="Davidsson S."/>
            <person name="Carlsson J."/>
            <person name="Molling P."/>
            <person name="Andren O."/>
            <person name="Andersson S.-O."/>
            <person name="Brzuszkiewicz E."/>
            <person name="Poehlein A."/>
            <person name="Al-Zeer M."/>
            <person name="Brinkmann V."/>
            <person name="Scavenius C."/>
            <person name="Nazipi S."/>
            <person name="Soderquist B."/>
            <person name="Bruggemann H."/>
        </authorList>
    </citation>
    <scope>NUCLEOTIDE SEQUENCE [LARGE SCALE GENOMIC DNA]</scope>
    <source>
        <strain evidence="12 13">DSM 753</strain>
    </source>
</reference>
<comment type="caution">
    <text evidence="12">The sequence shown here is derived from an EMBL/GenBank/DDBJ whole genome shotgun (WGS) entry which is preliminary data.</text>
</comment>
<evidence type="ECO:0000256" key="10">
    <source>
        <dbReference type="ARBA" id="ARBA00025157"/>
    </source>
</evidence>
<comment type="similarity">
    <text evidence="2">Belongs to the ABC transporter superfamily.</text>
</comment>
<sequence length="565" mass="62431">MDDGSGGVFSGNLFLLFDSYFYFHRGGNPMALFEIQNFSFAYPKTQEPALKEISFSLEEGELFLLSGASGSGKTTLLHQLKPAIAPYGKRQGAVLYEGRPVEELEKRRAALEIGFVFQSPDAQIVTDRVSSELAFGLENAGVPPEEIRRRVAEMAGFFGIEGWYHKAIEALSGGQRQMLNLASVMVMNPRVLILDEPTSQLDPVSAGNFIGMLEKLNRELGQTILLTEHRQEELFPLADRIGMMELGRLKQALPPKEMAAALLKEQAPLSKALPTPAKIAWALGRRADLPLTMKEGRGFLAALPPSRHKLEKANPPEPGEKILEAKNLFFRYDKDAPDVLRDFSLTLEKGRCLAVLGGNGAGKTTALQVLAGILPPYRGRVKRKTDKIAYLSQNPGFVFLTEALREDFTLACRSEERWRGELERSPFFQKLTPLLERNPLDLSGGELQKAALFKVILTEPDVILLDEPTKGLDPFAKEELGAAFQEWTAQGKCLVLVTHDIEFSARYAHRCAFLFDGGIVSQEAPDLFFTTNQFYTTAACKMSRGILDGAVTGEEVIRCASGADR</sequence>
<dbReference type="InterPro" id="IPR015856">
    <property type="entry name" value="ABC_transpr_CbiO/EcfA_su"/>
</dbReference>
<evidence type="ECO:0000256" key="9">
    <source>
        <dbReference type="ARBA" id="ARBA00023136"/>
    </source>
</evidence>
<dbReference type="InterPro" id="IPR027417">
    <property type="entry name" value="P-loop_NTPase"/>
</dbReference>
<dbReference type="PANTHER" id="PTHR43553">
    <property type="entry name" value="HEAVY METAL TRANSPORTER"/>
    <property type="match status" value="1"/>
</dbReference>
<evidence type="ECO:0000256" key="6">
    <source>
        <dbReference type="ARBA" id="ARBA00022741"/>
    </source>
</evidence>
<keyword evidence="3" id="KW-0813">Transport</keyword>
<dbReference type="SUPFAM" id="SSF52540">
    <property type="entry name" value="P-loop containing nucleoside triphosphate hydrolases"/>
    <property type="match status" value="2"/>
</dbReference>
<dbReference type="PROSITE" id="PS00211">
    <property type="entry name" value="ABC_TRANSPORTER_1"/>
    <property type="match status" value="1"/>
</dbReference>
<dbReference type="InterPro" id="IPR050095">
    <property type="entry name" value="ECF_ABC_transporter_ATP-bd"/>
</dbReference>
<dbReference type="PANTHER" id="PTHR43553:SF23">
    <property type="entry name" value="ABC TRANSPORTER ATP-BINDING COMPONENT"/>
    <property type="match status" value="1"/>
</dbReference>
<feature type="domain" description="ABC transporter" evidence="11">
    <location>
        <begin position="33"/>
        <end position="271"/>
    </location>
</feature>
<dbReference type="SMART" id="SM00382">
    <property type="entry name" value="AAA"/>
    <property type="match status" value="2"/>
</dbReference>
<dbReference type="Pfam" id="PF00005">
    <property type="entry name" value="ABC_tran"/>
    <property type="match status" value="2"/>
</dbReference>
<evidence type="ECO:0000256" key="2">
    <source>
        <dbReference type="ARBA" id="ARBA00005417"/>
    </source>
</evidence>
<dbReference type="InterPro" id="IPR003593">
    <property type="entry name" value="AAA+_ATPase"/>
</dbReference>
<keyword evidence="7" id="KW-0067">ATP-binding</keyword>
<evidence type="ECO:0000256" key="1">
    <source>
        <dbReference type="ARBA" id="ARBA00004202"/>
    </source>
</evidence>
<name>A0A855A525_9FIRM</name>
<gene>
    <name evidence="12" type="ORF">CH238_09955</name>
</gene>
<comment type="subcellular location">
    <subcellularLocation>
        <location evidence="1">Cell membrane</location>
        <topology evidence="1">Peripheral membrane protein</topology>
    </subcellularLocation>
</comment>
<dbReference type="OrthoDB" id="501320at2"/>
<dbReference type="GO" id="GO:0042626">
    <property type="term" value="F:ATPase-coupled transmembrane transporter activity"/>
    <property type="evidence" value="ECO:0007669"/>
    <property type="project" value="TreeGrafter"/>
</dbReference>
<dbReference type="GO" id="GO:0043190">
    <property type="term" value="C:ATP-binding cassette (ABC) transporter complex"/>
    <property type="evidence" value="ECO:0007669"/>
    <property type="project" value="TreeGrafter"/>
</dbReference>
<evidence type="ECO:0000313" key="12">
    <source>
        <dbReference type="EMBL" id="PEQ24200.1"/>
    </source>
</evidence>
<dbReference type="InterPro" id="IPR003439">
    <property type="entry name" value="ABC_transporter-like_ATP-bd"/>
</dbReference>
<evidence type="ECO:0000256" key="7">
    <source>
        <dbReference type="ARBA" id="ARBA00022840"/>
    </source>
</evidence>
<dbReference type="GO" id="GO:0016887">
    <property type="term" value="F:ATP hydrolysis activity"/>
    <property type="evidence" value="ECO:0007669"/>
    <property type="project" value="InterPro"/>
</dbReference>
<keyword evidence="6" id="KW-0547">Nucleotide-binding</keyword>
<evidence type="ECO:0000256" key="5">
    <source>
        <dbReference type="ARBA" id="ARBA00022737"/>
    </source>
</evidence>
<dbReference type="EMBL" id="NOXF01000007">
    <property type="protein sequence ID" value="PEQ24200.1"/>
    <property type="molecule type" value="Genomic_DNA"/>
</dbReference>
<dbReference type="Gene3D" id="3.40.50.300">
    <property type="entry name" value="P-loop containing nucleotide triphosphate hydrolases"/>
    <property type="match status" value="2"/>
</dbReference>
<feature type="domain" description="ABC transporter" evidence="11">
    <location>
        <begin position="323"/>
        <end position="541"/>
    </location>
</feature>
<evidence type="ECO:0000256" key="3">
    <source>
        <dbReference type="ARBA" id="ARBA00022448"/>
    </source>
</evidence>
<keyword evidence="8" id="KW-1278">Translocase</keyword>
<dbReference type="Proteomes" id="UP000220611">
    <property type="component" value="Unassembled WGS sequence"/>
</dbReference>
<dbReference type="GO" id="GO:0005524">
    <property type="term" value="F:ATP binding"/>
    <property type="evidence" value="ECO:0007669"/>
    <property type="project" value="UniProtKB-KW"/>
</dbReference>
<evidence type="ECO:0000313" key="13">
    <source>
        <dbReference type="Proteomes" id="UP000220611"/>
    </source>
</evidence>
<evidence type="ECO:0000259" key="11">
    <source>
        <dbReference type="PROSITE" id="PS50893"/>
    </source>
</evidence>
<evidence type="ECO:0000256" key="8">
    <source>
        <dbReference type="ARBA" id="ARBA00022967"/>
    </source>
</evidence>
<proteinExistence type="inferred from homology"/>
<dbReference type="InterPro" id="IPR017871">
    <property type="entry name" value="ABC_transporter-like_CS"/>
</dbReference>
<dbReference type="AlphaFoldDB" id="A0A855A525"/>
<organism evidence="12 13">
    <name type="scientific">[Clostridium] leptum DSM 753</name>
    <dbReference type="NCBI Taxonomy" id="428125"/>
    <lineage>
        <taxon>Bacteria</taxon>
        <taxon>Bacillati</taxon>
        <taxon>Bacillota</taxon>
        <taxon>Clostridia</taxon>
        <taxon>Eubacteriales</taxon>
        <taxon>Oscillospiraceae</taxon>
        <taxon>Oscillospiraceae incertae sedis</taxon>
    </lineage>
</organism>
<keyword evidence="13" id="KW-1185">Reference proteome</keyword>